<dbReference type="AlphaFoldDB" id="A0A7W8F6M2"/>
<comment type="caution">
    <text evidence="1">The sequence shown here is derived from an EMBL/GenBank/DDBJ whole genome shotgun (WGS) entry which is preliminary data.</text>
</comment>
<evidence type="ECO:0000313" key="1">
    <source>
        <dbReference type="EMBL" id="MBB5123992.1"/>
    </source>
</evidence>
<reference evidence="1 2" key="1">
    <citation type="submission" date="2020-08" db="EMBL/GenBank/DDBJ databases">
        <title>Genomic Encyclopedia of Type Strains, Phase III (KMG-III): the genomes of soil and plant-associated and newly described type strains.</title>
        <authorList>
            <person name="Whitman W."/>
        </authorList>
    </citation>
    <scope>NUCLEOTIDE SEQUENCE [LARGE SCALE GENOMIC DNA]</scope>
    <source>
        <strain evidence="1 2">CECT 3226</strain>
    </source>
</reference>
<dbReference type="Proteomes" id="UP000568022">
    <property type="component" value="Unassembled WGS sequence"/>
</dbReference>
<sequence length="179" mass="19575">MKGYKDYDLGKDGYFWRGVAPDLTGLDTSLCNRLMFWQDAGEIPDVPEAPTPEILAAYAYDKVKVPETEIELRPEARSTVNLPTWVWLDEGTFKDVTVRAELPHTGLWAETTAKPVALHLEPGTDDAETYPASGDCEITDDGSIGSPYTKGDADATPPCGIRHLRATAGDPYRLTASIT</sequence>
<organism evidence="1 2">
    <name type="scientific">Streptomyces griseoloalbus</name>
    <dbReference type="NCBI Taxonomy" id="67303"/>
    <lineage>
        <taxon>Bacteria</taxon>
        <taxon>Bacillati</taxon>
        <taxon>Actinomycetota</taxon>
        <taxon>Actinomycetes</taxon>
        <taxon>Kitasatosporales</taxon>
        <taxon>Streptomycetaceae</taxon>
        <taxon>Streptomyces</taxon>
    </lineage>
</organism>
<accession>A0A7W8F6M2</accession>
<evidence type="ECO:0000313" key="2">
    <source>
        <dbReference type="Proteomes" id="UP000568022"/>
    </source>
</evidence>
<gene>
    <name evidence="1" type="ORF">FHS32_000720</name>
</gene>
<dbReference type="EMBL" id="JACHJE010000002">
    <property type="protein sequence ID" value="MBB5123992.1"/>
    <property type="molecule type" value="Genomic_DNA"/>
</dbReference>
<protein>
    <submittedName>
        <fullName evidence="1">Uncharacterized protein</fullName>
    </submittedName>
</protein>
<keyword evidence="2" id="KW-1185">Reference proteome</keyword>
<proteinExistence type="predicted"/>
<name>A0A7W8F6M2_9ACTN</name>